<gene>
    <name evidence="1" type="ORF">PCANC_12194</name>
</gene>
<reference evidence="1 2" key="1">
    <citation type="submission" date="2017-11" db="EMBL/GenBank/DDBJ databases">
        <title>De novo assembly and phasing of dikaryotic genomes from two isolates of Puccinia coronata f. sp. avenae, the causal agent of oat crown rust.</title>
        <authorList>
            <person name="Miller M.E."/>
            <person name="Zhang Y."/>
            <person name="Omidvar V."/>
            <person name="Sperschneider J."/>
            <person name="Schwessinger B."/>
            <person name="Raley C."/>
            <person name="Palmer J.M."/>
            <person name="Garnica D."/>
            <person name="Upadhyaya N."/>
            <person name="Rathjen J."/>
            <person name="Taylor J.M."/>
            <person name="Park R.F."/>
            <person name="Dodds P.N."/>
            <person name="Hirsch C.D."/>
            <person name="Kianian S.F."/>
            <person name="Figueroa M."/>
        </authorList>
    </citation>
    <scope>NUCLEOTIDE SEQUENCE [LARGE SCALE GENOMIC DNA]</scope>
    <source>
        <strain evidence="1">12NC29</strain>
    </source>
</reference>
<protein>
    <submittedName>
        <fullName evidence="1">Uncharacterized protein</fullName>
    </submittedName>
</protein>
<organism evidence="1 2">
    <name type="scientific">Puccinia coronata f. sp. avenae</name>
    <dbReference type="NCBI Taxonomy" id="200324"/>
    <lineage>
        <taxon>Eukaryota</taxon>
        <taxon>Fungi</taxon>
        <taxon>Dikarya</taxon>
        <taxon>Basidiomycota</taxon>
        <taxon>Pucciniomycotina</taxon>
        <taxon>Pucciniomycetes</taxon>
        <taxon>Pucciniales</taxon>
        <taxon>Pucciniaceae</taxon>
        <taxon>Puccinia</taxon>
    </lineage>
</organism>
<dbReference type="Proteomes" id="UP000235388">
    <property type="component" value="Unassembled WGS sequence"/>
</dbReference>
<name>A0A2N5VF04_9BASI</name>
<evidence type="ECO:0000313" key="2">
    <source>
        <dbReference type="Proteomes" id="UP000235388"/>
    </source>
</evidence>
<dbReference type="EMBL" id="PGCJ01000102">
    <property type="protein sequence ID" value="PLW48560.1"/>
    <property type="molecule type" value="Genomic_DNA"/>
</dbReference>
<dbReference type="AlphaFoldDB" id="A0A2N5VF04"/>
<proteinExistence type="predicted"/>
<keyword evidence="2" id="KW-1185">Reference proteome</keyword>
<comment type="caution">
    <text evidence="1">The sequence shown here is derived from an EMBL/GenBank/DDBJ whole genome shotgun (WGS) entry which is preliminary data.</text>
</comment>
<sequence length="128" mass="14925">MSVLRPQHPPLVQPTRINVLEYLRTRLSFKQTKDHLLPIIGTIEIREAGEWSKKEYYPLHRHLSQHNNYLHAGLALQQSGYQFKPPTRLCLTRSCCVKPIQDWLFSEAENISGPKSFSTPSNRHSYTR</sequence>
<accession>A0A2N5VF04</accession>
<evidence type="ECO:0000313" key="1">
    <source>
        <dbReference type="EMBL" id="PLW48560.1"/>
    </source>
</evidence>